<dbReference type="AlphaFoldDB" id="A0A164PEB3"/>
<evidence type="ECO:0000313" key="2">
    <source>
        <dbReference type="Proteomes" id="UP000076858"/>
    </source>
</evidence>
<gene>
    <name evidence="1" type="ORF">APZ42_029683</name>
</gene>
<proteinExistence type="predicted"/>
<protein>
    <submittedName>
        <fullName evidence="1">Uncharacterized protein</fullName>
    </submittedName>
</protein>
<accession>A0A164PEB3</accession>
<dbReference type="EMBL" id="LRGB01002624">
    <property type="protein sequence ID" value="KZS06755.1"/>
    <property type="molecule type" value="Genomic_DNA"/>
</dbReference>
<keyword evidence="2" id="KW-1185">Reference proteome</keyword>
<reference evidence="1 2" key="1">
    <citation type="submission" date="2016-03" db="EMBL/GenBank/DDBJ databases">
        <title>EvidentialGene: Evidence-directed Construction of Genes on Genomes.</title>
        <authorList>
            <person name="Gilbert D.G."/>
            <person name="Choi J.-H."/>
            <person name="Mockaitis K."/>
            <person name="Colbourne J."/>
            <person name="Pfrender M."/>
        </authorList>
    </citation>
    <scope>NUCLEOTIDE SEQUENCE [LARGE SCALE GENOMIC DNA]</scope>
    <source>
        <strain evidence="1 2">Xinb3</strain>
        <tissue evidence="1">Complete organism</tissue>
    </source>
</reference>
<dbReference type="Proteomes" id="UP000076858">
    <property type="component" value="Unassembled WGS sequence"/>
</dbReference>
<comment type="caution">
    <text evidence="1">The sequence shown here is derived from an EMBL/GenBank/DDBJ whole genome shotgun (WGS) entry which is preliminary data.</text>
</comment>
<name>A0A164PEB3_9CRUS</name>
<evidence type="ECO:0000313" key="1">
    <source>
        <dbReference type="EMBL" id="KZS06755.1"/>
    </source>
</evidence>
<sequence>MKHNCSVLQRRTNSNNVDNDIIIKLRSLASSVDS</sequence>
<organism evidence="1 2">
    <name type="scientific">Daphnia magna</name>
    <dbReference type="NCBI Taxonomy" id="35525"/>
    <lineage>
        <taxon>Eukaryota</taxon>
        <taxon>Metazoa</taxon>
        <taxon>Ecdysozoa</taxon>
        <taxon>Arthropoda</taxon>
        <taxon>Crustacea</taxon>
        <taxon>Branchiopoda</taxon>
        <taxon>Diplostraca</taxon>
        <taxon>Cladocera</taxon>
        <taxon>Anomopoda</taxon>
        <taxon>Daphniidae</taxon>
        <taxon>Daphnia</taxon>
    </lineage>
</organism>